<reference evidence="1 2" key="1">
    <citation type="journal article" date="2021" name="Sci. Rep.">
        <title>The distribution of antibiotic resistance genes in chicken gut microbiota commensals.</title>
        <authorList>
            <person name="Juricova H."/>
            <person name="Matiasovicova J."/>
            <person name="Kubasova T."/>
            <person name="Cejkova D."/>
            <person name="Rychlik I."/>
        </authorList>
    </citation>
    <scope>NUCLEOTIDE SEQUENCE [LARGE SCALE GENOMIC DNA]</scope>
    <source>
        <strain evidence="1 2">An411</strain>
    </source>
</reference>
<keyword evidence="2" id="KW-1185">Reference proteome</keyword>
<gene>
    <name evidence="1" type="ORF">H9X91_00865</name>
</gene>
<evidence type="ECO:0008006" key="3">
    <source>
        <dbReference type="Google" id="ProtNLM"/>
    </source>
</evidence>
<comment type="caution">
    <text evidence="1">The sequence shown here is derived from an EMBL/GenBank/DDBJ whole genome shotgun (WGS) entry which is preliminary data.</text>
</comment>
<sequence>MKRIFSQKTLLLVLALGLTASLTLNIALLQKQREEVPLDLRGTYQVGPMYGAIYLLLDGEGHFCRYTQETGVLDEGTCREQGDGYYTLQASDGGGYSLLRVDGGILLFDAGDNTLTQYEKRDNALFFASIPGPWPEWCGL</sequence>
<proteinExistence type="predicted"/>
<dbReference type="EMBL" id="JACSNX010000001">
    <property type="protein sequence ID" value="MBM6849987.1"/>
    <property type="molecule type" value="Genomic_DNA"/>
</dbReference>
<protein>
    <recommendedName>
        <fullName evidence="3">Transmembrane protein</fullName>
    </recommendedName>
</protein>
<evidence type="ECO:0000313" key="1">
    <source>
        <dbReference type="EMBL" id="MBM6849987.1"/>
    </source>
</evidence>
<accession>A0ABS2FSY3</accession>
<dbReference type="RefSeq" id="WP_204801555.1">
    <property type="nucleotide sequence ID" value="NZ_JACSNX010000001.1"/>
</dbReference>
<organism evidence="1 2">
    <name type="scientific">Oscillibacter valericigenes</name>
    <dbReference type="NCBI Taxonomy" id="351091"/>
    <lineage>
        <taxon>Bacteria</taxon>
        <taxon>Bacillati</taxon>
        <taxon>Bacillota</taxon>
        <taxon>Clostridia</taxon>
        <taxon>Eubacteriales</taxon>
        <taxon>Oscillospiraceae</taxon>
        <taxon>Oscillibacter</taxon>
    </lineage>
</organism>
<name>A0ABS2FSY3_9FIRM</name>
<evidence type="ECO:0000313" key="2">
    <source>
        <dbReference type="Proteomes" id="UP000719500"/>
    </source>
</evidence>
<dbReference type="Proteomes" id="UP000719500">
    <property type="component" value="Unassembled WGS sequence"/>
</dbReference>